<keyword evidence="1" id="KW-1133">Transmembrane helix</keyword>
<proteinExistence type="predicted"/>
<dbReference type="AlphaFoldDB" id="A0A0V1FDJ2"/>
<gene>
    <name evidence="2" type="ORF">T4D_15662</name>
</gene>
<evidence type="ECO:0000256" key="1">
    <source>
        <dbReference type="SAM" id="Phobius"/>
    </source>
</evidence>
<protein>
    <submittedName>
        <fullName evidence="2">Uncharacterized protein</fullName>
    </submittedName>
</protein>
<evidence type="ECO:0000313" key="2">
    <source>
        <dbReference type="EMBL" id="KRY84056.1"/>
    </source>
</evidence>
<dbReference type="Proteomes" id="UP000054995">
    <property type="component" value="Unassembled WGS sequence"/>
</dbReference>
<keyword evidence="1" id="KW-0812">Transmembrane</keyword>
<comment type="caution">
    <text evidence="2">The sequence shown here is derived from an EMBL/GenBank/DDBJ whole genome shotgun (WGS) entry which is preliminary data.</text>
</comment>
<keyword evidence="1" id="KW-0472">Membrane</keyword>
<evidence type="ECO:0000313" key="3">
    <source>
        <dbReference type="Proteomes" id="UP000054995"/>
    </source>
</evidence>
<accession>A0A0V1FDJ2</accession>
<feature type="transmembrane region" description="Helical" evidence="1">
    <location>
        <begin position="100"/>
        <end position="121"/>
    </location>
</feature>
<organism evidence="2 3">
    <name type="scientific">Trichinella pseudospiralis</name>
    <name type="common">Parasitic roundworm</name>
    <dbReference type="NCBI Taxonomy" id="6337"/>
    <lineage>
        <taxon>Eukaryota</taxon>
        <taxon>Metazoa</taxon>
        <taxon>Ecdysozoa</taxon>
        <taxon>Nematoda</taxon>
        <taxon>Enoplea</taxon>
        <taxon>Dorylaimia</taxon>
        <taxon>Trichinellida</taxon>
        <taxon>Trichinellidae</taxon>
        <taxon>Trichinella</taxon>
    </lineage>
</organism>
<keyword evidence="3" id="KW-1185">Reference proteome</keyword>
<reference evidence="2 3" key="1">
    <citation type="submission" date="2015-01" db="EMBL/GenBank/DDBJ databases">
        <title>Evolution of Trichinella species and genotypes.</title>
        <authorList>
            <person name="Korhonen P.K."/>
            <person name="Edoardo P."/>
            <person name="Giuseppe L.R."/>
            <person name="Gasser R.B."/>
        </authorList>
    </citation>
    <scope>NUCLEOTIDE SEQUENCE [LARGE SCALE GENOMIC DNA]</scope>
    <source>
        <strain evidence="2">ISS470</strain>
    </source>
</reference>
<sequence>MKGIVVEDARIFFSISLLPLRNIFKALHTHQKKKLKNKLDHFITIKCFTMRKKREYHVVKLPFCCISEGNAVKQKFDFPFPLLSVSFALSTEASSTSLTIYVYAYMGDLVLLLLCCLLYELNLFNDLLNLI</sequence>
<dbReference type="EMBL" id="JYDT01000124">
    <property type="protein sequence ID" value="KRY84056.1"/>
    <property type="molecule type" value="Genomic_DNA"/>
</dbReference>
<dbReference type="OrthoDB" id="10521179at2759"/>
<name>A0A0V1FDJ2_TRIPS</name>